<evidence type="ECO:0008006" key="4">
    <source>
        <dbReference type="Google" id="ProtNLM"/>
    </source>
</evidence>
<keyword evidence="1" id="KW-0732">Signal</keyword>
<proteinExistence type="predicted"/>
<name>A0ABU1A2U1_9FLAO</name>
<evidence type="ECO:0000313" key="2">
    <source>
        <dbReference type="EMBL" id="MDQ7918001.1"/>
    </source>
</evidence>
<feature type="signal peptide" evidence="1">
    <location>
        <begin position="1"/>
        <end position="21"/>
    </location>
</feature>
<dbReference type="RefSeq" id="WP_308864907.1">
    <property type="nucleotide sequence ID" value="NZ_JAVHUL010000028.1"/>
</dbReference>
<comment type="caution">
    <text evidence="2">The sequence shown here is derived from an EMBL/GenBank/DDBJ whole genome shotgun (WGS) entry which is preliminary data.</text>
</comment>
<protein>
    <recommendedName>
        <fullName evidence="4">Spondin domain-containing protein</fullName>
    </recommendedName>
</protein>
<organism evidence="2 3">
    <name type="scientific">Mesonia profundi</name>
    <dbReference type="NCBI Taxonomy" id="3070998"/>
    <lineage>
        <taxon>Bacteria</taxon>
        <taxon>Pseudomonadati</taxon>
        <taxon>Bacteroidota</taxon>
        <taxon>Flavobacteriia</taxon>
        <taxon>Flavobacteriales</taxon>
        <taxon>Flavobacteriaceae</taxon>
        <taxon>Mesonia</taxon>
    </lineage>
</organism>
<sequence>MMNKKIYSLFFGIICSLQLYAQNLTFEYQSSQNYLQINSYSGNTAEHAYVVKFTANTSSLNVPFWKISVRLAQPITNGNLTFPANKISLQPTGTEGQTVPGSIPTIGQIGMPSNVTLQEGSEVFLVPQSNAPLYVNTTQSGYYFNFHLKFRMVVEGGAYLAQFPAWTDFYANLIFTAYDQHNAIIGTIEPGPWNFQIGNITGTIPTPTPQFSIAIDGSASNALLEFKTKSDYINGVSVSYPNALVVNANTDYQVRVKSIYGSFTSYNDALPLDIIQLHLTPSNDNTATVYPIWLSTNHQKIASGNSTQGAPTFFDINYASKSNDADLITSQSGQYSTTLVYEITPL</sequence>
<dbReference type="Proteomes" id="UP001230915">
    <property type="component" value="Unassembled WGS sequence"/>
</dbReference>
<feature type="chain" id="PRO_5046431845" description="Spondin domain-containing protein" evidence="1">
    <location>
        <begin position="22"/>
        <end position="346"/>
    </location>
</feature>
<evidence type="ECO:0000256" key="1">
    <source>
        <dbReference type="SAM" id="SignalP"/>
    </source>
</evidence>
<evidence type="ECO:0000313" key="3">
    <source>
        <dbReference type="Proteomes" id="UP001230915"/>
    </source>
</evidence>
<reference evidence="2 3" key="1">
    <citation type="submission" date="2023-08" db="EMBL/GenBank/DDBJ databases">
        <title>Mesonia sp. MT50, isolated from deep-sea sediment of the Mariana Trench.</title>
        <authorList>
            <person name="Fu H."/>
        </authorList>
    </citation>
    <scope>NUCLEOTIDE SEQUENCE [LARGE SCALE GENOMIC DNA]</scope>
    <source>
        <strain evidence="2 3">MT50</strain>
    </source>
</reference>
<dbReference type="EMBL" id="JAVHUL010000028">
    <property type="protein sequence ID" value="MDQ7918001.1"/>
    <property type="molecule type" value="Genomic_DNA"/>
</dbReference>
<keyword evidence="3" id="KW-1185">Reference proteome</keyword>
<gene>
    <name evidence="2" type="ORF">RBU60_10470</name>
</gene>
<accession>A0ABU1A2U1</accession>